<dbReference type="InterPro" id="IPR052346">
    <property type="entry name" value="O-mannosyl-transferase_TMTC"/>
</dbReference>
<dbReference type="InterPro" id="IPR011990">
    <property type="entry name" value="TPR-like_helical_dom_sf"/>
</dbReference>
<keyword evidence="4" id="KW-0472">Membrane</keyword>
<protein>
    <submittedName>
        <fullName evidence="5">Tetratricopeptide repeat protein</fullName>
    </submittedName>
</protein>
<feature type="transmembrane region" description="Helical" evidence="4">
    <location>
        <begin position="112"/>
        <end position="132"/>
    </location>
</feature>
<name>A0A518GNH5_9PLAN</name>
<dbReference type="OrthoDB" id="232771at2"/>
<accession>A0A518GNH5</accession>
<evidence type="ECO:0000256" key="3">
    <source>
        <dbReference type="PROSITE-ProRule" id="PRU00339"/>
    </source>
</evidence>
<dbReference type="EMBL" id="CP036299">
    <property type="protein sequence ID" value="QDV30168.1"/>
    <property type="molecule type" value="Genomic_DNA"/>
</dbReference>
<feature type="repeat" description="TPR" evidence="3">
    <location>
        <begin position="493"/>
        <end position="526"/>
    </location>
</feature>
<feature type="transmembrane region" description="Helical" evidence="4">
    <location>
        <begin position="38"/>
        <end position="61"/>
    </location>
</feature>
<keyword evidence="4" id="KW-1133">Transmembrane helix</keyword>
<dbReference type="SUPFAM" id="SSF48452">
    <property type="entry name" value="TPR-like"/>
    <property type="match status" value="1"/>
</dbReference>
<dbReference type="PANTHER" id="PTHR44227:SF3">
    <property type="entry name" value="PROTEIN O-MANNOSYL-TRANSFERASE TMTC4"/>
    <property type="match status" value="1"/>
</dbReference>
<feature type="transmembrane region" description="Helical" evidence="4">
    <location>
        <begin position="180"/>
        <end position="196"/>
    </location>
</feature>
<dbReference type="Pfam" id="PF13432">
    <property type="entry name" value="TPR_16"/>
    <property type="match status" value="1"/>
</dbReference>
<dbReference type="Pfam" id="PF13181">
    <property type="entry name" value="TPR_8"/>
    <property type="match status" value="1"/>
</dbReference>
<gene>
    <name evidence="5" type="ORF">Spb1_20960</name>
</gene>
<evidence type="ECO:0000256" key="4">
    <source>
        <dbReference type="SAM" id="Phobius"/>
    </source>
</evidence>
<keyword evidence="4" id="KW-0812">Transmembrane</keyword>
<dbReference type="PANTHER" id="PTHR44227">
    <property type="match status" value="1"/>
</dbReference>
<feature type="transmembrane region" description="Helical" evidence="4">
    <location>
        <begin position="253"/>
        <end position="271"/>
    </location>
</feature>
<evidence type="ECO:0000256" key="2">
    <source>
        <dbReference type="ARBA" id="ARBA00022803"/>
    </source>
</evidence>
<feature type="transmembrane region" description="Helical" evidence="4">
    <location>
        <begin position="331"/>
        <end position="361"/>
    </location>
</feature>
<dbReference type="Proteomes" id="UP000315349">
    <property type="component" value="Chromosome"/>
</dbReference>
<feature type="transmembrane region" description="Helical" evidence="4">
    <location>
        <begin position="381"/>
        <end position="402"/>
    </location>
</feature>
<dbReference type="Gene3D" id="1.25.40.10">
    <property type="entry name" value="Tetratricopeptide repeat domain"/>
    <property type="match status" value="1"/>
</dbReference>
<dbReference type="AlphaFoldDB" id="A0A518GNH5"/>
<keyword evidence="6" id="KW-1185">Reference proteome</keyword>
<feature type="transmembrane region" description="Helical" evidence="4">
    <location>
        <begin position="152"/>
        <end position="168"/>
    </location>
</feature>
<keyword evidence="2 3" id="KW-0802">TPR repeat</keyword>
<dbReference type="PROSITE" id="PS50293">
    <property type="entry name" value="TPR_REGION"/>
    <property type="match status" value="1"/>
</dbReference>
<keyword evidence="1" id="KW-0677">Repeat</keyword>
<dbReference type="InterPro" id="IPR019734">
    <property type="entry name" value="TPR_rpt"/>
</dbReference>
<dbReference type="SMART" id="SM00028">
    <property type="entry name" value="TPR"/>
    <property type="match status" value="2"/>
</dbReference>
<sequence length="645" mass="73443">MARKSNIAPQKLSNSEPQRSTIHDIKTSSMGHSQNEKWSTTGLITVILSLTVLTLITYHNIYSVEFIFDSRQYILFYPPVHKLWPPDYLFQSARPIPFITFALNYALTQEQIWSYQLVNVVTHITNGILLFIIVDQTIRYSPYCSNSLKSDAWWISLFVSLLWLVHPLQTQAVTYTVQRQESLACTFYLLAIFCFVKQSVSRYLFWKFATFIAVLFGMLSKEFVITAPFLILWFDWAFFHRSLSDLWKANGKLHISLWLTSIAPLLIIWSLRDAYASAGLGVAYNTTWWQYAITQPSVITQYLRLVVWPDQLVMDPGWPWRLSLWASAPEWLPFLMMIGGLIYLACRIPTLGFVALAWIVILSPTSSIVKIVDNYFEHRMYMPLAFISLLFVIGVRALFIWAMKQDHHPNITNWLIRLRTMLLVGIISSLAIATNLRNQVYATSEGFWTDNLQKYPDSFRPRSLLALSLLARGESIAAAEHAARLVRSFPDFAGSYSTFGLCLMSLGEYQDAAIMFRKAIEIDPSNALNMTHLGEALLVSDPPQSIPILELSARMQPNHALTQYTLGKAYFAVEKNVQKAREHLFHALELPGPKTGCLELLGDIASSEGRFAQAVEYYSLAIEDKTRAAALASKLEAAKRNLKDL</sequence>
<evidence type="ECO:0000313" key="6">
    <source>
        <dbReference type="Proteomes" id="UP000315349"/>
    </source>
</evidence>
<organism evidence="5 6">
    <name type="scientific">Planctopirus ephydatiae</name>
    <dbReference type="NCBI Taxonomy" id="2528019"/>
    <lineage>
        <taxon>Bacteria</taxon>
        <taxon>Pseudomonadati</taxon>
        <taxon>Planctomycetota</taxon>
        <taxon>Planctomycetia</taxon>
        <taxon>Planctomycetales</taxon>
        <taxon>Planctomycetaceae</taxon>
        <taxon>Planctopirus</taxon>
    </lineage>
</organism>
<proteinExistence type="predicted"/>
<dbReference type="KEGG" id="peh:Spb1_20960"/>
<feature type="transmembrane region" description="Helical" evidence="4">
    <location>
        <begin position="208"/>
        <end position="233"/>
    </location>
</feature>
<dbReference type="PROSITE" id="PS50005">
    <property type="entry name" value="TPR"/>
    <property type="match status" value="1"/>
</dbReference>
<reference evidence="5 6" key="1">
    <citation type="submission" date="2019-02" db="EMBL/GenBank/DDBJ databases">
        <title>Deep-cultivation of Planctomycetes and their phenomic and genomic characterization uncovers novel biology.</title>
        <authorList>
            <person name="Wiegand S."/>
            <person name="Jogler M."/>
            <person name="Boedeker C."/>
            <person name="Pinto D."/>
            <person name="Vollmers J."/>
            <person name="Rivas-Marin E."/>
            <person name="Kohn T."/>
            <person name="Peeters S.H."/>
            <person name="Heuer A."/>
            <person name="Rast P."/>
            <person name="Oberbeckmann S."/>
            <person name="Bunk B."/>
            <person name="Jeske O."/>
            <person name="Meyerdierks A."/>
            <person name="Storesund J.E."/>
            <person name="Kallscheuer N."/>
            <person name="Luecker S."/>
            <person name="Lage O.M."/>
            <person name="Pohl T."/>
            <person name="Merkel B.J."/>
            <person name="Hornburger P."/>
            <person name="Mueller R.-W."/>
            <person name="Bruemmer F."/>
            <person name="Labrenz M."/>
            <person name="Spormann A.M."/>
            <person name="Op den Camp H."/>
            <person name="Overmann J."/>
            <person name="Amann R."/>
            <person name="Jetten M.S.M."/>
            <person name="Mascher T."/>
            <person name="Medema M.H."/>
            <person name="Devos D.P."/>
            <person name="Kaster A.-K."/>
            <person name="Ovreas L."/>
            <person name="Rohde M."/>
            <person name="Galperin M.Y."/>
            <person name="Jogler C."/>
        </authorList>
    </citation>
    <scope>NUCLEOTIDE SEQUENCE [LARGE SCALE GENOMIC DNA]</scope>
    <source>
        <strain evidence="5 6">Spb1</strain>
    </source>
</reference>
<evidence type="ECO:0000313" key="5">
    <source>
        <dbReference type="EMBL" id="QDV30168.1"/>
    </source>
</evidence>
<feature type="transmembrane region" description="Helical" evidence="4">
    <location>
        <begin position="414"/>
        <end position="433"/>
    </location>
</feature>
<evidence type="ECO:0000256" key="1">
    <source>
        <dbReference type="ARBA" id="ARBA00022737"/>
    </source>
</evidence>